<dbReference type="Proteomes" id="UP000294862">
    <property type="component" value="Unassembled WGS sequence"/>
</dbReference>
<proteinExistence type="predicted"/>
<keyword evidence="1" id="KW-0472">Membrane</keyword>
<feature type="transmembrane region" description="Helical" evidence="1">
    <location>
        <begin position="233"/>
        <end position="253"/>
    </location>
</feature>
<comment type="caution">
    <text evidence="2">The sequence shown here is derived from an EMBL/GenBank/DDBJ whole genome shotgun (WGS) entry which is preliminary data.</text>
</comment>
<dbReference type="EMBL" id="SLWQ01000001">
    <property type="protein sequence ID" value="TCO43249.1"/>
    <property type="molecule type" value="Genomic_DNA"/>
</dbReference>
<protein>
    <submittedName>
        <fullName evidence="2">Sodium transport system permease protein</fullName>
    </submittedName>
</protein>
<organism evidence="2 3">
    <name type="scientific">Dokdonella fugitiva</name>
    <dbReference type="NCBI Taxonomy" id="328517"/>
    <lineage>
        <taxon>Bacteria</taxon>
        <taxon>Pseudomonadati</taxon>
        <taxon>Pseudomonadota</taxon>
        <taxon>Gammaproteobacteria</taxon>
        <taxon>Lysobacterales</taxon>
        <taxon>Rhodanobacteraceae</taxon>
        <taxon>Dokdonella</taxon>
    </lineage>
</organism>
<dbReference type="PANTHER" id="PTHR43471">
    <property type="entry name" value="ABC TRANSPORTER PERMEASE"/>
    <property type="match status" value="1"/>
</dbReference>
<dbReference type="GO" id="GO:0140359">
    <property type="term" value="F:ABC-type transporter activity"/>
    <property type="evidence" value="ECO:0007669"/>
    <property type="project" value="InterPro"/>
</dbReference>
<sequence length="391" mass="42034">MKAALTVFWKEVRENLRDRRTVINTLLTGPLMAPLMFVLIINAAVTREFDKADKALPVPVAGAANAPNLIAALRRAGVEIRDAPADPERAVREQEVDLVLRIPAGYAAAWNAGDPAQVELVYDQSQRDAQGPVARLRGLLDAYAAQNGAMRLVARGIAPALTRPLVVAERDQSTAQARSGTLFGMLPYFFILGVFIGGMALAIDTTAGERERQSLEPLLANPVSRGGLLAGKLGATSAFALTTLLLGITAFSIAGRFLPTHKLGMSLELGLHFAALTLLVMLPLVVLLASLQTLAAAFAKSFREAQTYLSLLMFVPAIPTLLLSLYPLKTQDWMYAVPLMGQQVTIMRLLRGDPIAPYQFGLCFAATALAALLACLVTAWVYRSERLAISA</sequence>
<feature type="transmembrane region" description="Helical" evidence="1">
    <location>
        <begin position="308"/>
        <end position="327"/>
    </location>
</feature>
<dbReference type="RefSeq" id="WP_131993393.1">
    <property type="nucleotide sequence ID" value="NZ_JACGXM010000002.1"/>
</dbReference>
<accession>A0A4R2IHE4</accession>
<evidence type="ECO:0000256" key="1">
    <source>
        <dbReference type="SAM" id="Phobius"/>
    </source>
</evidence>
<name>A0A4R2IHE4_9GAMM</name>
<feature type="transmembrane region" description="Helical" evidence="1">
    <location>
        <begin position="182"/>
        <end position="203"/>
    </location>
</feature>
<dbReference type="PANTHER" id="PTHR43471:SF3">
    <property type="entry name" value="ABC TRANSPORTER PERMEASE PROTEIN NATB"/>
    <property type="match status" value="1"/>
</dbReference>
<dbReference type="OrthoDB" id="5486437at2"/>
<reference evidence="2 3" key="1">
    <citation type="journal article" date="2015" name="Stand. Genomic Sci.">
        <title>Genomic Encyclopedia of Bacterial and Archaeal Type Strains, Phase III: the genomes of soil and plant-associated and newly described type strains.</title>
        <authorList>
            <person name="Whitman W.B."/>
            <person name="Woyke T."/>
            <person name="Klenk H.P."/>
            <person name="Zhou Y."/>
            <person name="Lilburn T.G."/>
            <person name="Beck B.J."/>
            <person name="De Vos P."/>
            <person name="Vandamme P."/>
            <person name="Eisen J.A."/>
            <person name="Garrity G."/>
            <person name="Hugenholtz P."/>
            <person name="Kyrpides N.C."/>
        </authorList>
    </citation>
    <scope>NUCLEOTIDE SEQUENCE [LARGE SCALE GENOMIC DNA]</scope>
    <source>
        <strain evidence="2 3">A3</strain>
    </source>
</reference>
<feature type="transmembrane region" description="Helical" evidence="1">
    <location>
        <begin position="362"/>
        <end position="382"/>
    </location>
</feature>
<evidence type="ECO:0000313" key="3">
    <source>
        <dbReference type="Proteomes" id="UP000294862"/>
    </source>
</evidence>
<feature type="transmembrane region" description="Helical" evidence="1">
    <location>
        <begin position="273"/>
        <end position="296"/>
    </location>
</feature>
<gene>
    <name evidence="2" type="ORF">EV148_101670</name>
</gene>
<keyword evidence="1" id="KW-0812">Transmembrane</keyword>
<evidence type="ECO:0000313" key="2">
    <source>
        <dbReference type="EMBL" id="TCO43249.1"/>
    </source>
</evidence>
<feature type="transmembrane region" description="Helical" evidence="1">
    <location>
        <begin position="21"/>
        <end position="45"/>
    </location>
</feature>
<keyword evidence="1" id="KW-1133">Transmembrane helix</keyword>
<dbReference type="Pfam" id="PF12679">
    <property type="entry name" value="ABC2_membrane_2"/>
    <property type="match status" value="1"/>
</dbReference>
<dbReference type="AlphaFoldDB" id="A0A4R2IHE4"/>
<dbReference type="GO" id="GO:0005886">
    <property type="term" value="C:plasma membrane"/>
    <property type="evidence" value="ECO:0007669"/>
    <property type="project" value="UniProtKB-SubCell"/>
</dbReference>
<keyword evidence="3" id="KW-1185">Reference proteome</keyword>